<name>A0A8H7VAB2_9FUNG</name>
<proteinExistence type="predicted"/>
<reference evidence="2" key="1">
    <citation type="submission" date="2020-12" db="EMBL/GenBank/DDBJ databases">
        <title>Metabolic potential, ecology and presence of endohyphal bacteria is reflected in genomic diversity of Mucoromycotina.</title>
        <authorList>
            <person name="Muszewska A."/>
            <person name="Okrasinska A."/>
            <person name="Steczkiewicz K."/>
            <person name="Drgas O."/>
            <person name="Orlowska M."/>
            <person name="Perlinska-Lenart U."/>
            <person name="Aleksandrzak-Piekarczyk T."/>
            <person name="Szatraj K."/>
            <person name="Zielenkiewicz U."/>
            <person name="Pilsyk S."/>
            <person name="Malc E."/>
            <person name="Mieczkowski P."/>
            <person name="Kruszewska J.S."/>
            <person name="Biernat P."/>
            <person name="Pawlowska J."/>
        </authorList>
    </citation>
    <scope>NUCLEOTIDE SEQUENCE</scope>
    <source>
        <strain evidence="2">WA0000017839</strain>
    </source>
</reference>
<evidence type="ECO:0000313" key="3">
    <source>
        <dbReference type="Proteomes" id="UP000603453"/>
    </source>
</evidence>
<dbReference type="AlphaFoldDB" id="A0A8H7VAB2"/>
<evidence type="ECO:0000256" key="1">
    <source>
        <dbReference type="SAM" id="MobiDB-lite"/>
    </source>
</evidence>
<dbReference type="Proteomes" id="UP000603453">
    <property type="component" value="Unassembled WGS sequence"/>
</dbReference>
<comment type="caution">
    <text evidence="2">The sequence shown here is derived from an EMBL/GenBank/DDBJ whole genome shotgun (WGS) entry which is preliminary data.</text>
</comment>
<protein>
    <submittedName>
        <fullName evidence="2">Uncharacterized protein</fullName>
    </submittedName>
</protein>
<keyword evidence="3" id="KW-1185">Reference proteome</keyword>
<evidence type="ECO:0000313" key="2">
    <source>
        <dbReference type="EMBL" id="KAG2213080.1"/>
    </source>
</evidence>
<dbReference type="OrthoDB" id="2252251at2759"/>
<accession>A0A8H7VAB2</accession>
<sequence length="71" mass="8058">MNPPEHPGNPKWQVFNDWVKIKPSQSVDYKKNQEETIEESFERFGLEQDGDWGDASEAQDAGWGTSTGSGW</sequence>
<dbReference type="EMBL" id="JAEPRD010000004">
    <property type="protein sequence ID" value="KAG2213080.1"/>
    <property type="molecule type" value="Genomic_DNA"/>
</dbReference>
<feature type="region of interest" description="Disordered" evidence="1">
    <location>
        <begin position="45"/>
        <end position="71"/>
    </location>
</feature>
<organism evidence="2 3">
    <name type="scientific">Mucor saturninus</name>
    <dbReference type="NCBI Taxonomy" id="64648"/>
    <lineage>
        <taxon>Eukaryota</taxon>
        <taxon>Fungi</taxon>
        <taxon>Fungi incertae sedis</taxon>
        <taxon>Mucoromycota</taxon>
        <taxon>Mucoromycotina</taxon>
        <taxon>Mucoromycetes</taxon>
        <taxon>Mucorales</taxon>
        <taxon>Mucorineae</taxon>
        <taxon>Mucoraceae</taxon>
        <taxon>Mucor</taxon>
    </lineage>
</organism>
<gene>
    <name evidence="2" type="ORF">INT47_011229</name>
</gene>